<comment type="caution">
    <text evidence="1">The sequence shown here is derived from an EMBL/GenBank/DDBJ whole genome shotgun (WGS) entry which is preliminary data.</text>
</comment>
<dbReference type="RefSeq" id="WP_130957857.1">
    <property type="nucleotide sequence ID" value="NZ_JBHSHA010000019.1"/>
</dbReference>
<gene>
    <name evidence="1" type="ORF">EB812_04135</name>
</gene>
<reference evidence="1 2" key="1">
    <citation type="submission" date="2018-12" db="EMBL/GenBank/DDBJ databases">
        <title>First genome draft of Desulfovibrio legallis sp. nov.</title>
        <authorList>
            <person name="Ben Dhia O."/>
            <person name="Najjari A."/>
            <person name="Ferjani R."/>
            <person name="Fhoula I."/>
            <person name="Fardeau M.-L."/>
            <person name="Boudabbous A."/>
            <person name="Ouzari H.I."/>
        </authorList>
    </citation>
    <scope>NUCLEOTIDE SEQUENCE [LARGE SCALE GENOMIC DNA]</scope>
    <source>
        <strain evidence="1 2">H1T</strain>
    </source>
</reference>
<dbReference type="Pfam" id="PF13692">
    <property type="entry name" value="Glyco_trans_1_4"/>
    <property type="match status" value="1"/>
</dbReference>
<dbReference type="GO" id="GO:0016757">
    <property type="term" value="F:glycosyltransferase activity"/>
    <property type="evidence" value="ECO:0007669"/>
    <property type="project" value="TreeGrafter"/>
</dbReference>
<proteinExistence type="predicted"/>
<dbReference type="Proteomes" id="UP000292919">
    <property type="component" value="Unassembled WGS sequence"/>
</dbReference>
<dbReference type="EMBL" id="SIXC01000004">
    <property type="protein sequence ID" value="TBH80779.1"/>
    <property type="molecule type" value="Genomic_DNA"/>
</dbReference>
<accession>A0A6H3FC13</accession>
<keyword evidence="1" id="KW-0808">Transferase</keyword>
<keyword evidence="2" id="KW-1185">Reference proteome</keyword>
<sequence>MRVLLLAPQNAPPPTLEEQRLWAELGSPRRTARLEEDHALALALHMRDGGPLAPMLACRQGSALHRRAMTLNLPVLPLPGVHPANPLTLFRLWRWQRRHARLLVQTVGEEALALGHCLLRLRPCGSTLLAHAFLLRPPLDGKNPALHAAHKIFCGSGHVRARLTAAADPGEQGGRADPSAPRLPGPRQVLLAPGMALEAEEHPLAREDSPAGARCVFGLGEALAPRSGAQIVTRAMAAIWQREDLPPWEVRALGGGPRYQELLDEALTLGVAARLCLLNDQPPALALPACRVWIAPGTSPEELPETLWSGMAAGLPNICTRTPLHRERLDAAALQPDGPCPAQRTAVPPPDLCMEENGPALWVPPDDPQALAKAMIAMMTDAPLRRRLAERSAALRPLVGLNAFAARACRCYTIWGRELGWIAPEAAPAGQS</sequence>
<dbReference type="AlphaFoldDB" id="A0A6H3FC13"/>
<dbReference type="SUPFAM" id="SSF53756">
    <property type="entry name" value="UDP-Glycosyltransferase/glycogen phosphorylase"/>
    <property type="match status" value="1"/>
</dbReference>
<dbReference type="PANTHER" id="PTHR12526">
    <property type="entry name" value="GLYCOSYLTRANSFERASE"/>
    <property type="match status" value="1"/>
</dbReference>
<evidence type="ECO:0000313" key="1">
    <source>
        <dbReference type="EMBL" id="TBH80779.1"/>
    </source>
</evidence>
<dbReference type="Gene3D" id="3.40.50.2000">
    <property type="entry name" value="Glycogen Phosphorylase B"/>
    <property type="match status" value="4"/>
</dbReference>
<organism evidence="1 2">
    <name type="scientific">Desulfovibrio legallii</name>
    <dbReference type="NCBI Taxonomy" id="571438"/>
    <lineage>
        <taxon>Bacteria</taxon>
        <taxon>Pseudomonadati</taxon>
        <taxon>Thermodesulfobacteriota</taxon>
        <taxon>Desulfovibrionia</taxon>
        <taxon>Desulfovibrionales</taxon>
        <taxon>Desulfovibrionaceae</taxon>
        <taxon>Desulfovibrio</taxon>
    </lineage>
</organism>
<protein>
    <submittedName>
        <fullName evidence="1">Glycosyltransferase</fullName>
    </submittedName>
</protein>
<evidence type="ECO:0000313" key="2">
    <source>
        <dbReference type="Proteomes" id="UP000292919"/>
    </source>
</evidence>
<name>A0A6H3FC13_9BACT</name>
<dbReference type="PANTHER" id="PTHR12526:SF635">
    <property type="entry name" value="GLYCOSYL TRANSFERASE GROUP 1"/>
    <property type="match status" value="1"/>
</dbReference>